<dbReference type="EMBL" id="CP005587">
    <property type="protein sequence ID" value="AGK57360.1"/>
    <property type="molecule type" value="Genomic_DNA"/>
</dbReference>
<evidence type="ECO:0000313" key="3">
    <source>
        <dbReference type="Proteomes" id="UP000005952"/>
    </source>
</evidence>
<protein>
    <submittedName>
        <fullName evidence="2">Uncharacterized protein</fullName>
    </submittedName>
</protein>
<gene>
    <name evidence="2" type="ORF">HYPDE_28403</name>
</gene>
<reference evidence="2 3" key="1">
    <citation type="journal article" date="2013" name="Genome Announc.">
        <title>Genome sequences for three denitrifying bacterial strains isolated from a uranium- and nitrate-contaminated subsurface environment.</title>
        <authorList>
            <person name="Venkatramanan R."/>
            <person name="Prakash O."/>
            <person name="Woyke T."/>
            <person name="Chain P."/>
            <person name="Goodwin L.A."/>
            <person name="Watson D."/>
            <person name="Brooks S."/>
            <person name="Kostka J.E."/>
            <person name="Green S.J."/>
        </authorList>
    </citation>
    <scope>NUCLEOTIDE SEQUENCE [LARGE SCALE GENOMIC DNA]</scope>
    <source>
        <strain evidence="2 3">1NES1</strain>
    </source>
</reference>
<accession>N0BB63</accession>
<sequence length="125" mass="12900">MTNGEPASSDVMREQRLQRNLKIVVLGLGSLILIGLGAVIVKVTGLATTPSSGGQGVPSISAAWRAAGTVTLEIPKGSRVVSISLSGNRLAVQHEGPQGTGITILDLNTGRRVVDVKPIEALPKN</sequence>
<proteinExistence type="predicted"/>
<dbReference type="HOGENOM" id="CLU_2130082_0_0_5"/>
<feature type="transmembrane region" description="Helical" evidence="1">
    <location>
        <begin position="21"/>
        <end position="41"/>
    </location>
</feature>
<organism evidence="2 3">
    <name type="scientific">Hyphomicrobium denitrificans 1NES1</name>
    <dbReference type="NCBI Taxonomy" id="670307"/>
    <lineage>
        <taxon>Bacteria</taxon>
        <taxon>Pseudomonadati</taxon>
        <taxon>Pseudomonadota</taxon>
        <taxon>Alphaproteobacteria</taxon>
        <taxon>Hyphomicrobiales</taxon>
        <taxon>Hyphomicrobiaceae</taxon>
        <taxon>Hyphomicrobium</taxon>
    </lineage>
</organism>
<evidence type="ECO:0000313" key="2">
    <source>
        <dbReference type="EMBL" id="AGK57360.1"/>
    </source>
</evidence>
<dbReference type="Proteomes" id="UP000005952">
    <property type="component" value="Chromosome"/>
</dbReference>
<keyword evidence="1" id="KW-0812">Transmembrane</keyword>
<keyword evidence="3" id="KW-1185">Reference proteome</keyword>
<dbReference type="AlphaFoldDB" id="N0BB63"/>
<keyword evidence="1" id="KW-1133">Transmembrane helix</keyword>
<evidence type="ECO:0000256" key="1">
    <source>
        <dbReference type="SAM" id="Phobius"/>
    </source>
</evidence>
<keyword evidence="1" id="KW-0472">Membrane</keyword>
<dbReference type="OrthoDB" id="7932957at2"/>
<name>N0BB63_9HYPH</name>
<dbReference type="RefSeq" id="WP_015597397.1">
    <property type="nucleotide sequence ID" value="NC_021172.1"/>
</dbReference>
<dbReference type="KEGG" id="hdt:HYPDE_28403"/>